<evidence type="ECO:0000256" key="1">
    <source>
        <dbReference type="PROSITE-ProRule" id="PRU01122"/>
    </source>
</evidence>
<dbReference type="Gene3D" id="3.30.230.10">
    <property type="match status" value="1"/>
</dbReference>
<dbReference type="GO" id="GO:0004252">
    <property type="term" value="F:serine-type endopeptidase activity"/>
    <property type="evidence" value="ECO:0007669"/>
    <property type="project" value="UniProtKB-UniRule"/>
</dbReference>
<dbReference type="PROSITE" id="PS51786">
    <property type="entry name" value="LON_PROTEOLYTIC"/>
    <property type="match status" value="1"/>
</dbReference>
<feature type="active site" evidence="1">
    <location>
        <position position="217"/>
    </location>
</feature>
<dbReference type="SUPFAM" id="SSF54211">
    <property type="entry name" value="Ribosomal protein S5 domain 2-like"/>
    <property type="match status" value="1"/>
</dbReference>
<keyword evidence="1" id="KW-0645">Protease</keyword>
<name>A0A087BK83_9BIFI</name>
<comment type="catalytic activity">
    <reaction evidence="1">
        <text>Hydrolysis of proteins in presence of ATP.</text>
        <dbReference type="EC" id="3.4.21.53"/>
    </reaction>
</comment>
<accession>A0A087BK83</accession>
<reference evidence="3 4" key="1">
    <citation type="submission" date="2014-03" db="EMBL/GenBank/DDBJ databases">
        <title>Genomics of Bifidobacteria.</title>
        <authorList>
            <person name="Ventura M."/>
            <person name="Milani C."/>
            <person name="Lugli G.A."/>
        </authorList>
    </citation>
    <scope>NUCLEOTIDE SEQUENCE [LARGE SCALE GENOMIC DNA]</scope>
    <source>
        <strain evidence="3 4">LMG 11341</strain>
    </source>
</reference>
<dbReference type="InterPro" id="IPR014721">
    <property type="entry name" value="Ribsml_uS5_D2-typ_fold_subgr"/>
</dbReference>
<sequence>MHGMSLTSIPSRIVRYFRARSPRYLAGLIAIALSVVVLCLPSAYSVEAPGPTQNVLGSSGGKQVIAVSKGKTYASKGELLLTTVNASGLPGYPVTNAEVLWSLIDPHAVVMPREVVVPTGQTADEYEKESAKEMDDSQKDAIKAAKRLLNSKGIDVSSVKATMHVDDIGGPSAGMMYALGLIDKLTPQDETGGKVIAGTGTIDAKGKVGEIGGIRLKMLGAKRDGATWFLAPKGNCDDVAGHVPEGLRDVAVSTLDEAYDALVAIGEGKGASLPHCTVGTANEGEE</sequence>
<dbReference type="EC" id="3.4.21.53" evidence="1"/>
<dbReference type="GO" id="GO:0004176">
    <property type="term" value="F:ATP-dependent peptidase activity"/>
    <property type="evidence" value="ECO:0007669"/>
    <property type="project" value="UniProtKB-UniRule"/>
</dbReference>
<protein>
    <recommendedName>
        <fullName evidence="1">endopeptidase La</fullName>
        <ecNumber evidence="1">3.4.21.53</ecNumber>
    </recommendedName>
</protein>
<keyword evidence="1" id="KW-0720">Serine protease</keyword>
<dbReference type="Pfam" id="PF05362">
    <property type="entry name" value="Lon_C"/>
    <property type="match status" value="1"/>
</dbReference>
<dbReference type="InterPro" id="IPR027065">
    <property type="entry name" value="Lon_Prtase"/>
</dbReference>
<dbReference type="PANTHER" id="PTHR10046">
    <property type="entry name" value="ATP DEPENDENT LON PROTEASE FAMILY MEMBER"/>
    <property type="match status" value="1"/>
</dbReference>
<dbReference type="GO" id="GO:0005524">
    <property type="term" value="F:ATP binding"/>
    <property type="evidence" value="ECO:0007669"/>
    <property type="project" value="InterPro"/>
</dbReference>
<feature type="domain" description="Lon proteolytic" evidence="2">
    <location>
        <begin position="167"/>
        <end position="265"/>
    </location>
</feature>
<dbReference type="EMBL" id="JGZC01000002">
    <property type="protein sequence ID" value="KFI71433.1"/>
    <property type="molecule type" value="Genomic_DNA"/>
</dbReference>
<evidence type="ECO:0000313" key="3">
    <source>
        <dbReference type="EMBL" id="KFI71433.1"/>
    </source>
</evidence>
<evidence type="ECO:0000313" key="4">
    <source>
        <dbReference type="Proteomes" id="UP000029060"/>
    </source>
</evidence>
<dbReference type="STRING" id="78345.BMERY_1623"/>
<comment type="caution">
    <text evidence="3">The sequence shown here is derived from an EMBL/GenBank/DDBJ whole genome shotgun (WGS) entry which is preliminary data.</text>
</comment>
<dbReference type="InterPro" id="IPR008269">
    <property type="entry name" value="Lon_proteolytic"/>
</dbReference>
<dbReference type="Proteomes" id="UP000029060">
    <property type="component" value="Unassembled WGS sequence"/>
</dbReference>
<evidence type="ECO:0000259" key="2">
    <source>
        <dbReference type="PROSITE" id="PS51786"/>
    </source>
</evidence>
<keyword evidence="1" id="KW-0378">Hydrolase</keyword>
<keyword evidence="4" id="KW-1185">Reference proteome</keyword>
<dbReference type="GO" id="GO:0030163">
    <property type="term" value="P:protein catabolic process"/>
    <property type="evidence" value="ECO:0007669"/>
    <property type="project" value="InterPro"/>
</dbReference>
<feature type="active site" evidence="1">
    <location>
        <position position="172"/>
    </location>
</feature>
<dbReference type="GO" id="GO:0006508">
    <property type="term" value="P:proteolysis"/>
    <property type="evidence" value="ECO:0007669"/>
    <property type="project" value="UniProtKB-KW"/>
</dbReference>
<dbReference type="InterPro" id="IPR020568">
    <property type="entry name" value="Ribosomal_Su5_D2-typ_SF"/>
</dbReference>
<gene>
    <name evidence="3" type="ORF">BMERY_1623</name>
</gene>
<proteinExistence type="inferred from homology"/>
<dbReference type="AlphaFoldDB" id="A0A087BK83"/>
<dbReference type="eggNOG" id="COG3480">
    <property type="taxonomic scope" value="Bacteria"/>
</dbReference>
<comment type="similarity">
    <text evidence="1">Belongs to the peptidase S16 family.</text>
</comment>
<organism evidence="3 4">
    <name type="scientific">Bifidobacterium merycicum</name>
    <dbReference type="NCBI Taxonomy" id="78345"/>
    <lineage>
        <taxon>Bacteria</taxon>
        <taxon>Bacillati</taxon>
        <taxon>Actinomycetota</taxon>
        <taxon>Actinomycetes</taxon>
        <taxon>Bifidobacteriales</taxon>
        <taxon>Bifidobacteriaceae</taxon>
        <taxon>Bifidobacterium</taxon>
    </lineage>
</organism>